<dbReference type="EMBL" id="CP090643">
    <property type="protein sequence ID" value="WFN23556.1"/>
    <property type="molecule type" value="Genomic_DNA"/>
</dbReference>
<organism evidence="1">
    <name type="scientific">Burkholderia contaminans</name>
    <dbReference type="NCBI Taxonomy" id="488447"/>
    <lineage>
        <taxon>Bacteria</taxon>
        <taxon>Pseudomonadati</taxon>
        <taxon>Pseudomonadota</taxon>
        <taxon>Betaproteobacteria</taxon>
        <taxon>Burkholderiales</taxon>
        <taxon>Burkholderiaceae</taxon>
        <taxon>Burkholderia</taxon>
        <taxon>Burkholderia cepacia complex</taxon>
    </lineage>
</organism>
<dbReference type="AlphaFoldDB" id="A0A250LL54"/>
<reference evidence="2 3" key="3">
    <citation type="submission" date="2021-12" db="EMBL/GenBank/DDBJ databases">
        <title>Genomic and phenotypic characterization of three Burkholderia contaminans isolates recovered from different sources.</title>
        <authorList>
            <person name="Lopez De Volder A."/>
            <person name="Fan Y."/>
            <person name="Nunvar J."/>
            <person name="Herrera T."/>
            <person name="Timp W."/>
            <person name="Degrossi J."/>
        </authorList>
    </citation>
    <scope>NUCLEOTIDE SEQUENCE [LARGE SCALE GENOMIC DNA]</scope>
    <source>
        <strain evidence="2 3">LMG 23361</strain>
        <plasmid evidence="2 3">unnamed1</plasmid>
    </source>
</reference>
<dbReference type="Proteomes" id="UP001220209">
    <property type="component" value="Plasmid unnamed1"/>
</dbReference>
<dbReference type="Pfam" id="PF06067">
    <property type="entry name" value="DUF932"/>
    <property type="match status" value="1"/>
</dbReference>
<reference evidence="1" key="2">
    <citation type="journal article" date="2017" name="Genome Announc.">
        <title>High-Quality Draft Genome Sequence of Burkholderia contaminans CH-1, a Gram-Negative Bacterium That Metabolizes 2-Azahypoxanthine, a Plant Growth-Regulating Compound.</title>
        <authorList>
            <person name="Choi J.-H."/>
            <person name="Sugiura H."/>
            <person name="Moriuchi R."/>
            <person name="Kawagishi H."/>
            <person name="Dohra H."/>
        </authorList>
    </citation>
    <scope>NUCLEOTIDE SEQUENCE</scope>
    <source>
        <strain evidence="1">CH-1</strain>
        <plasmid evidence="1">pBC453</plasmid>
    </source>
</reference>
<proteinExistence type="predicted"/>
<dbReference type="InterPro" id="IPR026325">
    <property type="entry name" value="DUF932"/>
</dbReference>
<protein>
    <submittedName>
        <fullName evidence="2">DUF932 domain-containing protein</fullName>
    </submittedName>
</protein>
<dbReference type="RefSeq" id="WP_046543962.1">
    <property type="nucleotide sequence ID" value="NZ_AP018360.1"/>
</dbReference>
<gene>
    <name evidence="1" type="ORF">BCCH1_77990</name>
    <name evidence="2" type="ORF">LXE91_39130</name>
</gene>
<dbReference type="EMBL" id="AP018360">
    <property type="protein sequence ID" value="BBA45288.1"/>
    <property type="molecule type" value="Genomic_DNA"/>
</dbReference>
<evidence type="ECO:0000313" key="3">
    <source>
        <dbReference type="Proteomes" id="UP001220209"/>
    </source>
</evidence>
<keyword evidence="1" id="KW-0614">Plasmid</keyword>
<geneLocation type="plasmid" evidence="2 3">
    <name>unnamed1</name>
</geneLocation>
<evidence type="ECO:0000313" key="1">
    <source>
        <dbReference type="EMBL" id="BBA45288.1"/>
    </source>
</evidence>
<geneLocation type="plasmid" evidence="1">
    <name>pBC453</name>
</geneLocation>
<evidence type="ECO:0000313" key="2">
    <source>
        <dbReference type="EMBL" id="WFN23556.1"/>
    </source>
</evidence>
<reference evidence="1" key="1">
    <citation type="journal article" date="2016" name="Biosci. Biotechnol. Biochem.">
        <title>Bioconversion of AHX to AOH by resting cells of Burkholderia contaminans CH-1.</title>
        <authorList>
            <person name="Choi J.H."/>
            <person name="Kikuchi A."/>
            <person name="Pumkaeo P."/>
            <person name="Hirai H."/>
            <person name="Tokuyama S."/>
            <person name="Kawagishi H."/>
        </authorList>
    </citation>
    <scope>NUCLEOTIDE SEQUENCE</scope>
    <source>
        <strain evidence="1">CH-1</strain>
        <plasmid evidence="1">pBC453</plasmid>
    </source>
</reference>
<sequence length="329" mass="36045">MHNITITEAGRAEMAFAGETPWHGLGQQVQPNAPIEQWRRDAGLEWSIERRPVRFDTTEDGAGEPGKLDGHDVLVRSDNKKGLSVVTKKYRVVQPDSVLGFFRGLTEHAGFQIETAGSLREGRMIWVLANTGLQEQIVPGDKVKGYLLLATSYDGSIATTATYTSTRVVCNNTLRLALNRDLESHIRIRHDSEFDPDLVKSQLGLLADQSWSNFVTRMKTLSGARMGSAEAGIVLAGVLAQHQAATASTAVTETRGYKKIMELFNGSGRGAEMSGVRNTAWGLVNAVTQYVDFERKAHSSATRLNNAWFGTGARLKDDVVTELLDLVQS</sequence>
<name>A0A250LL54_9BURK</name>
<accession>A0A250LL54</accession>
<dbReference type="NCBIfam" id="TIGR03299">
    <property type="entry name" value="LGT_TIGR03299"/>
    <property type="match status" value="1"/>
</dbReference>
<dbReference type="InterPro" id="IPR017686">
    <property type="entry name" value="Phg/plasmid-like_prot"/>
</dbReference>